<accession>A0A4V1FV33</accession>
<keyword evidence="3" id="KW-1185">Reference proteome</keyword>
<dbReference type="EMBL" id="MK524510">
    <property type="protein sequence ID" value="QCS26971.1"/>
    <property type="molecule type" value="Genomic_DNA"/>
</dbReference>
<protein>
    <submittedName>
        <fullName evidence="2">Uncharacterized protein</fullName>
    </submittedName>
</protein>
<dbReference type="Proteomes" id="UP000292772">
    <property type="component" value="Segment"/>
</dbReference>
<sequence>MHLRSLPSAPQSSLARDRTDSQSEVVLTRIRHRRGSTLDYRCKPNKYRRAHLWT</sequence>
<feature type="region of interest" description="Disordered" evidence="1">
    <location>
        <begin position="1"/>
        <end position="25"/>
    </location>
</feature>
<gene>
    <name evidence="2" type="primary">96</name>
    <name evidence="2" type="ORF">SEA_Fireman_96</name>
</gene>
<dbReference type="RefSeq" id="YP_009820319.1">
    <property type="nucleotide sequence ID" value="NC_048165.1"/>
</dbReference>
<dbReference type="GeneID" id="55011750"/>
<proteinExistence type="predicted"/>
<reference evidence="2 3" key="1">
    <citation type="submission" date="2019-02" db="EMBL/GenBank/DDBJ databases">
        <authorList>
            <person name="Batt M."/>
            <person name="McKinney A."/>
            <person name="Svoboda C."/>
            <person name="Garlena R.A."/>
            <person name="Russell D.A."/>
            <person name="Pope W.H."/>
            <person name="Jacobs-Sera D."/>
            <person name="Hatfull G.F."/>
        </authorList>
    </citation>
    <scope>NUCLEOTIDE SEQUENCE [LARGE SCALE GENOMIC DNA]</scope>
</reference>
<name>A0A4V1FV33_9CAUD</name>
<evidence type="ECO:0000313" key="3">
    <source>
        <dbReference type="Proteomes" id="UP000292772"/>
    </source>
</evidence>
<evidence type="ECO:0000313" key="2">
    <source>
        <dbReference type="EMBL" id="QCS26971.1"/>
    </source>
</evidence>
<evidence type="ECO:0000256" key="1">
    <source>
        <dbReference type="SAM" id="MobiDB-lite"/>
    </source>
</evidence>
<dbReference type="KEGG" id="vg:55011750"/>
<organism evidence="2 3">
    <name type="scientific">Microbacterium phage Fireman</name>
    <dbReference type="NCBI Taxonomy" id="2530118"/>
    <lineage>
        <taxon>Viruses</taxon>
        <taxon>Duplodnaviria</taxon>
        <taxon>Heunggongvirae</taxon>
        <taxon>Uroviricota</taxon>
        <taxon>Caudoviricetes</taxon>
        <taxon>Hodgkinviridae</taxon>
        <taxon>Metamorphoovirus</taxon>
        <taxon>Metamorphoovirus fireman</taxon>
    </lineage>
</organism>